<dbReference type="AlphaFoldDB" id="A0A120MY55"/>
<evidence type="ECO:0000313" key="2">
    <source>
        <dbReference type="Proteomes" id="UP000218263"/>
    </source>
</evidence>
<evidence type="ECO:0000313" key="1">
    <source>
        <dbReference type="EMBL" id="BAU52548.1"/>
    </source>
</evidence>
<keyword evidence="2" id="KW-1185">Reference proteome</keyword>
<dbReference type="EMBL" id="AP017313">
    <property type="protein sequence ID" value="BAU52548.1"/>
    <property type="molecule type" value="Genomic_DNA"/>
</dbReference>
<organism evidence="1 2">
    <name type="scientific">Mucilaginibacter gotjawali</name>
    <dbReference type="NCBI Taxonomy" id="1550579"/>
    <lineage>
        <taxon>Bacteria</taxon>
        <taxon>Pseudomonadati</taxon>
        <taxon>Bacteroidota</taxon>
        <taxon>Sphingobacteriia</taxon>
        <taxon>Sphingobacteriales</taxon>
        <taxon>Sphingobacteriaceae</taxon>
        <taxon>Mucilaginibacter</taxon>
    </lineage>
</organism>
<sequence>MKRTLLITAVLLCCFALCYAAIADMGGQWSSTFNAPDGNAYPLSYTFKVEGSSLTGTLETSGMSVPLDSGKVSGDDLSFSVSVQGVTYSHKGKYFAAGDSIGMDVTFEGNKGHIKLSRPK</sequence>
<dbReference type="Proteomes" id="UP000218263">
    <property type="component" value="Chromosome"/>
</dbReference>
<gene>
    <name evidence="1" type="ORF">MgSA37_00710</name>
</gene>
<dbReference type="RefSeq" id="WP_096349862.1">
    <property type="nucleotide sequence ID" value="NZ_AP017313.1"/>
</dbReference>
<dbReference type="KEGG" id="mgot:MgSA37_00710"/>
<protein>
    <submittedName>
        <fullName evidence="1">Uncharacterized protein</fullName>
    </submittedName>
</protein>
<accession>A0A120MY55</accession>
<reference evidence="1 2" key="1">
    <citation type="submission" date="2015-12" db="EMBL/GenBank/DDBJ databases">
        <title>Genome sequence of Mucilaginibacter gotjawali.</title>
        <authorList>
            <person name="Lee J.S."/>
            <person name="Lee K.C."/>
            <person name="Kim K.K."/>
            <person name="Lee B.W."/>
        </authorList>
    </citation>
    <scope>NUCLEOTIDE SEQUENCE [LARGE SCALE GENOMIC DNA]</scope>
    <source>
        <strain evidence="1 2">SA3-7</strain>
    </source>
</reference>
<proteinExistence type="predicted"/>
<name>A0A120MY55_9SPHI</name>